<evidence type="ECO:0000256" key="3">
    <source>
        <dbReference type="ARBA" id="ARBA00022840"/>
    </source>
</evidence>
<evidence type="ECO:0000256" key="1">
    <source>
        <dbReference type="ARBA" id="ARBA00022448"/>
    </source>
</evidence>
<dbReference type="InterPro" id="IPR003593">
    <property type="entry name" value="AAA+_ATPase"/>
</dbReference>
<sequence length="256" mass="29055">MFILNNQQTLYLDDISLRRADKFIIKNVSLELANQKVYALIGPSGTGKSTLLNILSGVIKDFDGQIKMGEHSYSPDNHFISLMPQNYGLLPWQTVEQAICLPLKAVLKTKQFNSEAETSYQEMLNLLGLKGLEKAYPKQLSGGQQQRVAIARSLLIPSQLLLMDEPFSALDALTRETLQTVFLNSWQHYPKTTILITHDIEEALLLSDIVLVMNGQPGRVTREIVNPLAKDNATLNERRQDVRFYELVETLRREIR</sequence>
<dbReference type="Gene3D" id="3.40.50.300">
    <property type="entry name" value="P-loop containing nucleotide triphosphate hydrolases"/>
    <property type="match status" value="1"/>
</dbReference>
<gene>
    <name evidence="5" type="ORF">PML95_06280</name>
</gene>
<accession>A0AAE9XD81</accession>
<dbReference type="GO" id="GO:0016887">
    <property type="term" value="F:ATP hydrolysis activity"/>
    <property type="evidence" value="ECO:0007669"/>
    <property type="project" value="InterPro"/>
</dbReference>
<dbReference type="InterPro" id="IPR003439">
    <property type="entry name" value="ABC_transporter-like_ATP-bd"/>
</dbReference>
<feature type="domain" description="ABC transporter" evidence="4">
    <location>
        <begin position="10"/>
        <end position="240"/>
    </location>
</feature>
<dbReference type="AlphaFoldDB" id="A0AAE9XD81"/>
<name>A0AAE9XD81_9ENTE</name>
<proteinExistence type="predicted"/>
<dbReference type="Proteomes" id="UP001179600">
    <property type="component" value="Chromosome"/>
</dbReference>
<dbReference type="SUPFAM" id="SSF52540">
    <property type="entry name" value="P-loop containing nucleoside triphosphate hydrolases"/>
    <property type="match status" value="1"/>
</dbReference>
<evidence type="ECO:0000313" key="6">
    <source>
        <dbReference type="Proteomes" id="UP001179600"/>
    </source>
</evidence>
<evidence type="ECO:0000256" key="2">
    <source>
        <dbReference type="ARBA" id="ARBA00022741"/>
    </source>
</evidence>
<dbReference type="InterPro" id="IPR050166">
    <property type="entry name" value="ABC_transporter_ATP-bind"/>
</dbReference>
<dbReference type="PROSITE" id="PS50893">
    <property type="entry name" value="ABC_TRANSPORTER_2"/>
    <property type="match status" value="1"/>
</dbReference>
<evidence type="ECO:0000259" key="4">
    <source>
        <dbReference type="PROSITE" id="PS50893"/>
    </source>
</evidence>
<dbReference type="Pfam" id="PF00005">
    <property type="entry name" value="ABC_tran"/>
    <property type="match status" value="1"/>
</dbReference>
<keyword evidence="2" id="KW-0547">Nucleotide-binding</keyword>
<protein>
    <submittedName>
        <fullName evidence="5">ABC transporter ATP-binding protein</fullName>
    </submittedName>
</protein>
<dbReference type="SMART" id="SM00382">
    <property type="entry name" value="AAA"/>
    <property type="match status" value="1"/>
</dbReference>
<dbReference type="RefSeq" id="WP_272163069.1">
    <property type="nucleotide sequence ID" value="NZ_CP116507.1"/>
</dbReference>
<keyword evidence="1" id="KW-0813">Transport</keyword>
<keyword evidence="3 5" id="KW-0067">ATP-binding</keyword>
<reference evidence="5" key="1">
    <citation type="submission" date="2023-01" db="EMBL/GenBank/DDBJ databases">
        <title>Oxazolidinone resistance genes in florfenicol resistant enterococci from beef cattle and veal calves at slaughter.</title>
        <authorList>
            <person name="Biggel M."/>
        </authorList>
    </citation>
    <scope>NUCLEOTIDE SEQUENCE</scope>
    <source>
        <strain evidence="5">K204-1</strain>
    </source>
</reference>
<dbReference type="InterPro" id="IPR027417">
    <property type="entry name" value="P-loop_NTPase"/>
</dbReference>
<dbReference type="PROSITE" id="PS00211">
    <property type="entry name" value="ABC_TRANSPORTER_1"/>
    <property type="match status" value="1"/>
</dbReference>
<organism evidence="5 6">
    <name type="scientific">Vagococcus lutrae</name>
    <dbReference type="NCBI Taxonomy" id="81947"/>
    <lineage>
        <taxon>Bacteria</taxon>
        <taxon>Bacillati</taxon>
        <taxon>Bacillota</taxon>
        <taxon>Bacilli</taxon>
        <taxon>Lactobacillales</taxon>
        <taxon>Enterococcaceae</taxon>
        <taxon>Vagococcus</taxon>
    </lineage>
</organism>
<evidence type="ECO:0000313" key="5">
    <source>
        <dbReference type="EMBL" id="WCG22007.1"/>
    </source>
</evidence>
<dbReference type="InterPro" id="IPR017871">
    <property type="entry name" value="ABC_transporter-like_CS"/>
</dbReference>
<dbReference type="PANTHER" id="PTHR42788">
    <property type="entry name" value="TAURINE IMPORT ATP-BINDING PROTEIN-RELATED"/>
    <property type="match status" value="1"/>
</dbReference>
<dbReference type="GO" id="GO:0005524">
    <property type="term" value="F:ATP binding"/>
    <property type="evidence" value="ECO:0007669"/>
    <property type="project" value="UniProtKB-KW"/>
</dbReference>
<dbReference type="PANTHER" id="PTHR42788:SF13">
    <property type="entry name" value="ALIPHATIC SULFONATES IMPORT ATP-BINDING PROTEIN SSUB"/>
    <property type="match status" value="1"/>
</dbReference>
<dbReference type="EMBL" id="CP116507">
    <property type="protein sequence ID" value="WCG22007.1"/>
    <property type="molecule type" value="Genomic_DNA"/>
</dbReference>